<proteinExistence type="predicted"/>
<reference evidence="1" key="1">
    <citation type="submission" date="2019-04" db="EMBL/GenBank/DDBJ databases">
        <title>Microbes associate with the intestines of laboratory mice.</title>
        <authorList>
            <person name="Navarre W."/>
            <person name="Wong E."/>
            <person name="Huang K."/>
            <person name="Tropini C."/>
            <person name="Ng K."/>
            <person name="Yu B."/>
        </authorList>
    </citation>
    <scope>NUCLEOTIDE SEQUENCE</scope>
    <source>
        <strain evidence="1">NM01_1-7b</strain>
    </source>
</reference>
<evidence type="ECO:0000313" key="1">
    <source>
        <dbReference type="EMBL" id="TGY97032.1"/>
    </source>
</evidence>
<keyword evidence="2" id="KW-1185">Reference proteome</keyword>
<comment type="caution">
    <text evidence="1">The sequence shown here is derived from an EMBL/GenBank/DDBJ whole genome shotgun (WGS) entry which is preliminary data.</text>
</comment>
<sequence>MGVCENLEPKRVFAYFEEICKIPHGSGTTKAISDYCVSFAKEHNLKWIQDESSNVIIFKDGSRGYETSDPVIIQGHMDMVCEKENHVEIDFEKDGLKLYVDGDFLKAEGTTLGGDDGIAVAYALAILEDDALSHPPLEVVLTVDEEIGLLGAEAIDLSMLKGKKLLNIDSDEEGIFLTSCAGGLRADCRMPVSRTEAEGMGYEIQVTGLKGGHSGSEIHKERGNAVVILGRALYELRQSCSVSLETLSGGCKDNAIPREAAACILISEKDCGELAAQIDRLNKTLKQEYRSSDAGVEICFRELGPKKTGILTDASLIRILFMLRSMPWGVQNMSMEIEGLVETSLNPGIMELTEEEFCLCFSVRSSVTSRKYELTERLAFLTEFLGGELEMHGDYPAWEYKPDSSVRELMAEVYRELFQEEPQLKAIHAGLECGILSGKIEDLDAISFGPNNFDIHTPEERLSISSTEKVWKLILEFLKRAK</sequence>
<organism evidence="1 2">
    <name type="scientific">Petralouisia muris</name>
    <dbReference type="NCBI Taxonomy" id="3032872"/>
    <lineage>
        <taxon>Bacteria</taxon>
        <taxon>Bacillati</taxon>
        <taxon>Bacillota</taxon>
        <taxon>Clostridia</taxon>
        <taxon>Lachnospirales</taxon>
        <taxon>Lachnospiraceae</taxon>
        <taxon>Petralouisia</taxon>
    </lineage>
</organism>
<gene>
    <name evidence="1" type="ORF">E5329_06875</name>
</gene>
<name>A0AC61RYD1_9FIRM</name>
<accession>A0AC61RYD1</accession>
<evidence type="ECO:0000313" key="2">
    <source>
        <dbReference type="Proteomes" id="UP000304953"/>
    </source>
</evidence>
<dbReference type="EMBL" id="SRYA01000011">
    <property type="protein sequence ID" value="TGY97032.1"/>
    <property type="molecule type" value="Genomic_DNA"/>
</dbReference>
<protein>
    <submittedName>
        <fullName evidence="1">Aminoacyl-histidine dipeptidase</fullName>
    </submittedName>
</protein>
<dbReference type="Proteomes" id="UP000304953">
    <property type="component" value="Unassembled WGS sequence"/>
</dbReference>